<dbReference type="Proteomes" id="UP000194127">
    <property type="component" value="Unassembled WGS sequence"/>
</dbReference>
<dbReference type="GO" id="GO:0006338">
    <property type="term" value="P:chromatin remodeling"/>
    <property type="evidence" value="ECO:0007669"/>
    <property type="project" value="InterPro"/>
</dbReference>
<dbReference type="Pfam" id="PF04855">
    <property type="entry name" value="SNF5"/>
    <property type="match status" value="1"/>
</dbReference>
<sequence>MAGTPGPATRPGTGMSVHGADGQQKAPSRPTTATGFVQQHQHQQQHQQQQQQAQVQQGQNGNFLGMGHPNGALQTPTARSPGGFPAIAPAPAMPGSPTRGAKRRLGTPVPGQPQQLQLQPQPQQIHPPPQTPHLPMPSIANVNISAGGGGTGLTGMGIMGNVGPAGSQNAAANLGVGMGLLGGAGGGMMGPPVLPRSTSQGQIHQAHGGDMGGMGMGMNANMNVNGGAFPAPGMTRQLSAGPMGVNPNFPSAPTPAAQLGLPSTTGLPASSPMHVPGLGQNGAMDTMGPSRAMGALPNGVGLGLGTSGLSGMGGIDVPIPQTPMQQHARQTSQPPISSPFPHGSSPIAGPNLSGAGLQNGLIDRKPSEGLGTAANAQDNAATKTANGASNAAPAVPPAPTVIPQLAPLPANVQLDPKVSRVSIVPLKDSATLIPPLTEDQIAEIKTYMKIDKEYEGRYKHMREKMTDELRGTVGKPHAWWEKDTTLEDGRMGMRKRQDKFSLTGQKHFKERELKERRKAGKREGFKLPRRLPSEDASRIEQLVPIRLEFDVEHHKMRDTFVWNLNGTNAIRSL</sequence>
<dbReference type="InterPro" id="IPR006939">
    <property type="entry name" value="SNF5"/>
</dbReference>
<dbReference type="GO" id="GO:0000228">
    <property type="term" value="C:nuclear chromosome"/>
    <property type="evidence" value="ECO:0007669"/>
    <property type="project" value="InterPro"/>
</dbReference>
<feature type="compositionally biased region" description="Polar residues" evidence="1">
    <location>
        <begin position="322"/>
        <end position="335"/>
    </location>
</feature>
<evidence type="ECO:0000313" key="2">
    <source>
        <dbReference type="EMBL" id="OSX58269.1"/>
    </source>
</evidence>
<evidence type="ECO:0000313" key="3">
    <source>
        <dbReference type="Proteomes" id="UP000194127"/>
    </source>
</evidence>
<feature type="compositionally biased region" description="Low complexity" evidence="1">
    <location>
        <begin position="81"/>
        <end position="97"/>
    </location>
</feature>
<accession>A0A1X6MPS0</accession>
<feature type="compositionally biased region" description="Low complexity" evidence="1">
    <location>
        <begin position="38"/>
        <end position="59"/>
    </location>
</feature>
<feature type="compositionally biased region" description="Low complexity" evidence="1">
    <location>
        <begin position="1"/>
        <end position="14"/>
    </location>
</feature>
<dbReference type="GeneID" id="36331723"/>
<feature type="region of interest" description="Disordered" evidence="1">
    <location>
        <begin position="1"/>
        <end position="132"/>
    </location>
</feature>
<organism evidence="2 3">
    <name type="scientific">Postia placenta MAD-698-R-SB12</name>
    <dbReference type="NCBI Taxonomy" id="670580"/>
    <lineage>
        <taxon>Eukaryota</taxon>
        <taxon>Fungi</taxon>
        <taxon>Dikarya</taxon>
        <taxon>Basidiomycota</taxon>
        <taxon>Agaricomycotina</taxon>
        <taxon>Agaricomycetes</taxon>
        <taxon>Polyporales</taxon>
        <taxon>Adustoporiaceae</taxon>
        <taxon>Rhodonia</taxon>
    </lineage>
</organism>
<keyword evidence="3" id="KW-1185">Reference proteome</keyword>
<name>A0A1X6MPS0_9APHY</name>
<gene>
    <name evidence="2" type="ORF">POSPLADRAFT_1153775</name>
</gene>
<dbReference type="RefSeq" id="XP_024335063.1">
    <property type="nucleotide sequence ID" value="XM_024486774.1"/>
</dbReference>
<protein>
    <submittedName>
        <fullName evidence="2">Uncharacterized protein</fullName>
    </submittedName>
</protein>
<dbReference type="EMBL" id="KZ110605">
    <property type="protein sequence ID" value="OSX58269.1"/>
    <property type="molecule type" value="Genomic_DNA"/>
</dbReference>
<dbReference type="AlphaFoldDB" id="A0A1X6MPS0"/>
<feature type="compositionally biased region" description="Polar residues" evidence="1">
    <location>
        <begin position="25"/>
        <end position="37"/>
    </location>
</feature>
<reference evidence="2 3" key="1">
    <citation type="submission" date="2017-04" db="EMBL/GenBank/DDBJ databases">
        <title>Genome Sequence of the Model Brown-Rot Fungus Postia placenta SB12.</title>
        <authorList>
            <consortium name="DOE Joint Genome Institute"/>
            <person name="Gaskell J."/>
            <person name="Kersten P."/>
            <person name="Larrondo L.F."/>
            <person name="Canessa P."/>
            <person name="Martinez D."/>
            <person name="Hibbett D."/>
            <person name="Schmoll M."/>
            <person name="Kubicek C.P."/>
            <person name="Martinez A.T."/>
            <person name="Yadav J."/>
            <person name="Master E."/>
            <person name="Magnuson J.K."/>
            <person name="James T."/>
            <person name="Yaver D."/>
            <person name="Berka R."/>
            <person name="Labutti K."/>
            <person name="Lipzen A."/>
            <person name="Aerts A."/>
            <person name="Barry K."/>
            <person name="Henrissat B."/>
            <person name="Blanchette R."/>
            <person name="Grigoriev I."/>
            <person name="Cullen D."/>
        </authorList>
    </citation>
    <scope>NUCLEOTIDE SEQUENCE [LARGE SCALE GENOMIC DNA]</scope>
    <source>
        <strain evidence="2 3">MAD-698-R-SB12</strain>
    </source>
</reference>
<proteinExistence type="predicted"/>
<dbReference type="STRING" id="670580.A0A1X6MPS0"/>
<dbReference type="OrthoDB" id="515064at2759"/>
<feature type="compositionally biased region" description="Low complexity" evidence="1">
    <location>
        <begin position="106"/>
        <end position="124"/>
    </location>
</feature>
<feature type="region of interest" description="Disordered" evidence="1">
    <location>
        <begin position="319"/>
        <end position="372"/>
    </location>
</feature>
<evidence type="ECO:0000256" key="1">
    <source>
        <dbReference type="SAM" id="MobiDB-lite"/>
    </source>
</evidence>